<dbReference type="Proteomes" id="UP000323732">
    <property type="component" value="Unassembled WGS sequence"/>
</dbReference>
<dbReference type="AlphaFoldDB" id="A0A5D4SLA6"/>
<protein>
    <submittedName>
        <fullName evidence="2">Uncharacterized protein</fullName>
    </submittedName>
</protein>
<gene>
    <name evidence="2" type="ORF">FZD47_12110</name>
</gene>
<evidence type="ECO:0000256" key="1">
    <source>
        <dbReference type="SAM" id="Phobius"/>
    </source>
</evidence>
<feature type="transmembrane region" description="Helical" evidence="1">
    <location>
        <begin position="50"/>
        <end position="68"/>
    </location>
</feature>
<reference evidence="2 3" key="1">
    <citation type="submission" date="2019-08" db="EMBL/GenBank/DDBJ databases">
        <title>Bacillus genomes from the desert of Cuatro Cienegas, Coahuila.</title>
        <authorList>
            <person name="Olmedo-Alvarez G."/>
        </authorList>
    </citation>
    <scope>NUCLEOTIDE SEQUENCE [LARGE SCALE GENOMIC DNA]</scope>
    <source>
        <strain evidence="2 3">CH37_1T</strain>
    </source>
</reference>
<keyword evidence="1" id="KW-0472">Membrane</keyword>
<feature type="transmembrane region" description="Helical" evidence="1">
    <location>
        <begin position="27"/>
        <end position="44"/>
    </location>
</feature>
<comment type="caution">
    <text evidence="2">The sequence shown here is derived from an EMBL/GenBank/DDBJ whole genome shotgun (WGS) entry which is preliminary data.</text>
</comment>
<accession>A0A5D4SLA6</accession>
<organism evidence="2 3">
    <name type="scientific">Bacillus infantis</name>
    <dbReference type="NCBI Taxonomy" id="324767"/>
    <lineage>
        <taxon>Bacteria</taxon>
        <taxon>Bacillati</taxon>
        <taxon>Bacillota</taxon>
        <taxon>Bacilli</taxon>
        <taxon>Bacillales</taxon>
        <taxon>Bacillaceae</taxon>
        <taxon>Bacillus</taxon>
    </lineage>
</organism>
<dbReference type="RefSeq" id="WP_022544567.1">
    <property type="nucleotide sequence ID" value="NZ_VTES01000003.1"/>
</dbReference>
<dbReference type="EMBL" id="VTES01000003">
    <property type="protein sequence ID" value="TYS64217.1"/>
    <property type="molecule type" value="Genomic_DNA"/>
</dbReference>
<evidence type="ECO:0000313" key="2">
    <source>
        <dbReference type="EMBL" id="TYS64217.1"/>
    </source>
</evidence>
<evidence type="ECO:0000313" key="3">
    <source>
        <dbReference type="Proteomes" id="UP000323732"/>
    </source>
</evidence>
<feature type="transmembrane region" description="Helical" evidence="1">
    <location>
        <begin position="6"/>
        <end position="22"/>
    </location>
</feature>
<sequence length="73" mass="8552">MIVVLWQISFLLCVVTLLFGLFKKSWLSMFISFITSLPIAYYFLGAENSWRLVALAPIFSLLLTFVFWRNKAR</sequence>
<keyword evidence="1" id="KW-0812">Transmembrane</keyword>
<name>A0A5D4SLA6_9BACI</name>
<keyword evidence="1" id="KW-1133">Transmembrane helix</keyword>
<proteinExistence type="predicted"/>